<evidence type="ECO:0000256" key="7">
    <source>
        <dbReference type="ARBA" id="ARBA00022967"/>
    </source>
</evidence>
<evidence type="ECO:0000256" key="6">
    <source>
        <dbReference type="ARBA" id="ARBA00022840"/>
    </source>
</evidence>
<dbReference type="PROSITE" id="PS50846">
    <property type="entry name" value="HMA_2"/>
    <property type="match status" value="2"/>
</dbReference>
<keyword evidence="6 10" id="KW-0067">ATP-binding</keyword>
<dbReference type="InterPro" id="IPR023299">
    <property type="entry name" value="ATPase_P-typ_cyto_dom_N"/>
</dbReference>
<dbReference type="AlphaFoldDB" id="A0A1H7MTC7"/>
<dbReference type="NCBIfam" id="TIGR01525">
    <property type="entry name" value="ATPase-IB_hvy"/>
    <property type="match status" value="1"/>
</dbReference>
<dbReference type="PANTHER" id="PTHR43520">
    <property type="entry name" value="ATP7, ISOFORM B"/>
    <property type="match status" value="1"/>
</dbReference>
<dbReference type="Gene3D" id="3.40.1110.10">
    <property type="entry name" value="Calcium-transporting ATPase, cytoplasmic domain N"/>
    <property type="match status" value="1"/>
</dbReference>
<dbReference type="SFLD" id="SFLDF00027">
    <property type="entry name" value="p-type_atpase"/>
    <property type="match status" value="1"/>
</dbReference>
<keyword evidence="10" id="KW-1003">Cell membrane</keyword>
<feature type="transmembrane region" description="Helical" evidence="10">
    <location>
        <begin position="167"/>
        <end position="187"/>
    </location>
</feature>
<dbReference type="InterPro" id="IPR023298">
    <property type="entry name" value="ATPase_P-typ_TM_dom_sf"/>
</dbReference>
<keyword evidence="4 10" id="KW-0479">Metal-binding</keyword>
<gene>
    <name evidence="12" type="ORF">SAMN05421740_103643</name>
</gene>
<evidence type="ECO:0000256" key="4">
    <source>
        <dbReference type="ARBA" id="ARBA00022723"/>
    </source>
</evidence>
<organism evidence="12 13">
    <name type="scientific">Parapedobacter koreensis</name>
    <dbReference type="NCBI Taxonomy" id="332977"/>
    <lineage>
        <taxon>Bacteria</taxon>
        <taxon>Pseudomonadati</taxon>
        <taxon>Bacteroidota</taxon>
        <taxon>Sphingobacteriia</taxon>
        <taxon>Sphingobacteriales</taxon>
        <taxon>Sphingobacteriaceae</taxon>
        <taxon>Parapedobacter</taxon>
    </lineage>
</organism>
<dbReference type="GO" id="GO:0005886">
    <property type="term" value="C:plasma membrane"/>
    <property type="evidence" value="ECO:0007669"/>
    <property type="project" value="UniProtKB-SubCell"/>
</dbReference>
<proteinExistence type="inferred from homology"/>
<dbReference type="Gene3D" id="3.30.70.100">
    <property type="match status" value="2"/>
</dbReference>
<dbReference type="InterPro" id="IPR059000">
    <property type="entry name" value="ATPase_P-type_domA"/>
</dbReference>
<protein>
    <submittedName>
        <fullName evidence="12">Cu2+-exporting ATPase</fullName>
    </submittedName>
</protein>
<keyword evidence="9 10" id="KW-0472">Membrane</keyword>
<keyword evidence="5 10" id="KW-0547">Nucleotide-binding</keyword>
<evidence type="ECO:0000256" key="2">
    <source>
        <dbReference type="ARBA" id="ARBA00006024"/>
    </source>
</evidence>
<keyword evidence="13" id="KW-1185">Reference proteome</keyword>
<accession>A0A1H7MTC7</accession>
<evidence type="ECO:0000256" key="1">
    <source>
        <dbReference type="ARBA" id="ARBA00004127"/>
    </source>
</evidence>
<evidence type="ECO:0000313" key="12">
    <source>
        <dbReference type="EMBL" id="SEL14626.1"/>
    </source>
</evidence>
<dbReference type="Pfam" id="PF00122">
    <property type="entry name" value="E1-E2_ATPase"/>
    <property type="match status" value="1"/>
</dbReference>
<dbReference type="PROSITE" id="PS00154">
    <property type="entry name" value="ATPASE_E1_E2"/>
    <property type="match status" value="1"/>
</dbReference>
<dbReference type="InterPro" id="IPR044492">
    <property type="entry name" value="P_typ_ATPase_HD_dom"/>
</dbReference>
<keyword evidence="7" id="KW-1278">Translocase</keyword>
<dbReference type="InterPro" id="IPR018303">
    <property type="entry name" value="ATPase_P-typ_P_site"/>
</dbReference>
<evidence type="ECO:0000256" key="5">
    <source>
        <dbReference type="ARBA" id="ARBA00022741"/>
    </source>
</evidence>
<feature type="transmembrane region" description="Helical" evidence="10">
    <location>
        <begin position="412"/>
        <end position="434"/>
    </location>
</feature>
<feature type="transmembrane region" description="Helical" evidence="10">
    <location>
        <begin position="258"/>
        <end position="277"/>
    </location>
</feature>
<dbReference type="CDD" id="cd00371">
    <property type="entry name" value="HMA"/>
    <property type="match status" value="1"/>
</dbReference>
<dbReference type="SFLD" id="SFLDS00003">
    <property type="entry name" value="Haloacid_Dehalogenase"/>
    <property type="match status" value="1"/>
</dbReference>
<dbReference type="NCBIfam" id="TIGR01511">
    <property type="entry name" value="ATPase-IB1_Cu"/>
    <property type="match status" value="1"/>
</dbReference>
<dbReference type="Pfam" id="PF00702">
    <property type="entry name" value="Hydrolase"/>
    <property type="match status" value="1"/>
</dbReference>
<feature type="domain" description="HMA" evidence="11">
    <location>
        <begin position="6"/>
        <end position="72"/>
    </location>
</feature>
<evidence type="ECO:0000256" key="10">
    <source>
        <dbReference type="RuleBase" id="RU362081"/>
    </source>
</evidence>
<keyword evidence="3 10" id="KW-0812">Transmembrane</keyword>
<dbReference type="GO" id="GO:0012505">
    <property type="term" value="C:endomembrane system"/>
    <property type="evidence" value="ECO:0007669"/>
    <property type="project" value="UniProtKB-SubCell"/>
</dbReference>
<feature type="transmembrane region" description="Helical" evidence="10">
    <location>
        <begin position="227"/>
        <end position="246"/>
    </location>
</feature>
<feature type="transmembrane region" description="Helical" evidence="10">
    <location>
        <begin position="440"/>
        <end position="463"/>
    </location>
</feature>
<feature type="transmembrane region" description="Helical" evidence="10">
    <location>
        <begin position="193"/>
        <end position="215"/>
    </location>
</feature>
<dbReference type="SUPFAM" id="SSF55008">
    <property type="entry name" value="HMA, heavy metal-associated domain"/>
    <property type="match status" value="2"/>
</dbReference>
<feature type="transmembrane region" description="Helical" evidence="10">
    <location>
        <begin position="755"/>
        <end position="774"/>
    </location>
</feature>
<dbReference type="InterPro" id="IPR006121">
    <property type="entry name" value="HMA_dom"/>
</dbReference>
<keyword evidence="8 10" id="KW-1133">Transmembrane helix</keyword>
<evidence type="ECO:0000256" key="9">
    <source>
        <dbReference type="ARBA" id="ARBA00023136"/>
    </source>
</evidence>
<dbReference type="Gene3D" id="3.40.50.1000">
    <property type="entry name" value="HAD superfamily/HAD-like"/>
    <property type="match status" value="1"/>
</dbReference>
<dbReference type="GO" id="GO:0043682">
    <property type="term" value="F:P-type divalent copper transporter activity"/>
    <property type="evidence" value="ECO:0007669"/>
    <property type="project" value="TreeGrafter"/>
</dbReference>
<dbReference type="PRINTS" id="PR00119">
    <property type="entry name" value="CATATPASE"/>
</dbReference>
<dbReference type="InterPro" id="IPR023214">
    <property type="entry name" value="HAD_sf"/>
</dbReference>
<dbReference type="GO" id="GO:0005507">
    <property type="term" value="F:copper ion binding"/>
    <property type="evidence" value="ECO:0007669"/>
    <property type="project" value="TreeGrafter"/>
</dbReference>
<dbReference type="NCBIfam" id="TIGR01494">
    <property type="entry name" value="ATPase_P-type"/>
    <property type="match status" value="1"/>
</dbReference>
<dbReference type="FunFam" id="2.70.150.10:FF:000002">
    <property type="entry name" value="Copper-transporting ATPase 1, putative"/>
    <property type="match status" value="1"/>
</dbReference>
<dbReference type="EMBL" id="FNZR01000003">
    <property type="protein sequence ID" value="SEL14626.1"/>
    <property type="molecule type" value="Genomic_DNA"/>
</dbReference>
<feature type="transmembrane region" description="Helical" evidence="10">
    <location>
        <begin position="780"/>
        <end position="802"/>
    </location>
</feature>
<dbReference type="SUPFAM" id="SSF56784">
    <property type="entry name" value="HAD-like"/>
    <property type="match status" value="1"/>
</dbReference>
<dbReference type="SUPFAM" id="SSF81653">
    <property type="entry name" value="Calcium ATPase, transduction domain A"/>
    <property type="match status" value="1"/>
</dbReference>
<dbReference type="InterPro" id="IPR001757">
    <property type="entry name" value="P_typ_ATPase"/>
</dbReference>
<dbReference type="InterPro" id="IPR027256">
    <property type="entry name" value="P-typ_ATPase_IB"/>
</dbReference>
<dbReference type="PANTHER" id="PTHR43520:SF8">
    <property type="entry name" value="P-TYPE CU(+) TRANSPORTER"/>
    <property type="match status" value="1"/>
</dbReference>
<evidence type="ECO:0000259" key="11">
    <source>
        <dbReference type="PROSITE" id="PS50846"/>
    </source>
</evidence>
<comment type="similarity">
    <text evidence="2 10">Belongs to the cation transport ATPase (P-type) (TC 3.A.3) family. Type IB subfamily.</text>
</comment>
<dbReference type="InterPro" id="IPR008250">
    <property type="entry name" value="ATPase_P-typ_transduc_dom_A_sf"/>
</dbReference>
<comment type="subcellular location">
    <subcellularLocation>
        <location evidence="10">Cell membrane</location>
    </subcellularLocation>
    <subcellularLocation>
        <location evidence="1">Endomembrane system</location>
        <topology evidence="1">Multi-pass membrane protein</topology>
    </subcellularLocation>
</comment>
<dbReference type="GO" id="GO:0055070">
    <property type="term" value="P:copper ion homeostasis"/>
    <property type="evidence" value="ECO:0007669"/>
    <property type="project" value="TreeGrafter"/>
</dbReference>
<reference evidence="13" key="1">
    <citation type="submission" date="2016-10" db="EMBL/GenBank/DDBJ databases">
        <authorList>
            <person name="Varghese N."/>
            <person name="Submissions S."/>
        </authorList>
    </citation>
    <scope>NUCLEOTIDE SEQUENCE [LARGE SCALE GENOMIC DNA]</scope>
    <source>
        <strain evidence="13">Jip14</strain>
    </source>
</reference>
<dbReference type="SFLD" id="SFLDG00002">
    <property type="entry name" value="C1.7:_P-type_atpase_like"/>
    <property type="match status" value="1"/>
</dbReference>
<sequence length="807" mass="85984">MERSDDIIYLPLENVDSEHCALIVDKGLAELPGIGHHHVELNNKRAAITAADATTTVPQAVKKIRDLGYGVPTVKKSFPVLNLSCASCANSTETILVAQPGVIAAAVNYANATAQVEYIPGITDAQQLKAAVQSIGYDLMVEETEEAADSLDAMRQSHFKSLKRRTVSAIALAIPLVIIGMIPGLMSQGWANYAMGLLAAPIIFVFGRQFFIGAYKQARHRSANMDTLVALSTGVAYLFSVFNTLFPDFWHSRGLHAHTYFETAGVVIAFILLGKLLEERAKGNTSSAIKKLMGLQPKTVTVVHHGGHQVEMPVAKVKVGDILLVKPGEKVAVDGMLVSGSSYVDESMISGEPVPVAKQTGSPVFAGTINQKGSFQFKAEKIGSETLLGQIIKLVQDAQGSKAPVQKLVDKIAGIFVPIVIGIAILSLVLWLVFDGQEGFTHGLLALVTVLVIACPCALGLATPTAIMVGIGKGAEQGILIKDAESLERAKKLNTIILDKTGTITEGKPEVVAQHWFTLETDELRNILYSIEKSSEHPLADAVVNALHGDSIFLQGLEITNISGQGIQGTYAGKNYLIGNAVLLQDRGIAIGEEAKLWIGKQLELAHTVIHFADETALLAAIAIADKIKPTSVEAISRLQSAGVDVYMLTGDNEQTAQAVAKQTGILHYRANVLPAQKADFIKDLQTQGKVVGMVGDGINDSNALAQSDVSIAMGKGSDIAMDVAKMTIISSDLTKVSQAIQLSRKTVAAIKQNLFWAFIYNIIGIPIAAGLLYPINGFLLDPMIAGAAMALSSVSVVGNSLRLKWK</sequence>
<evidence type="ECO:0000313" key="13">
    <source>
        <dbReference type="Proteomes" id="UP000198916"/>
    </source>
</evidence>
<dbReference type="OrthoDB" id="9770315at2"/>
<feature type="domain" description="HMA" evidence="11">
    <location>
        <begin position="74"/>
        <end position="140"/>
    </location>
</feature>
<evidence type="ECO:0000256" key="3">
    <source>
        <dbReference type="ARBA" id="ARBA00022692"/>
    </source>
</evidence>
<name>A0A1H7MTC7_9SPHI</name>
<evidence type="ECO:0000256" key="8">
    <source>
        <dbReference type="ARBA" id="ARBA00022989"/>
    </source>
</evidence>
<dbReference type="Proteomes" id="UP000198916">
    <property type="component" value="Unassembled WGS sequence"/>
</dbReference>
<dbReference type="InterPro" id="IPR036163">
    <property type="entry name" value="HMA_dom_sf"/>
</dbReference>
<dbReference type="RefSeq" id="WP_090605259.1">
    <property type="nucleotide sequence ID" value="NZ_FNZR01000003.1"/>
</dbReference>
<dbReference type="GO" id="GO:0005524">
    <property type="term" value="F:ATP binding"/>
    <property type="evidence" value="ECO:0007669"/>
    <property type="project" value="UniProtKB-UniRule"/>
</dbReference>
<dbReference type="Gene3D" id="2.70.150.10">
    <property type="entry name" value="Calcium-transporting ATPase, cytoplasmic transduction domain A"/>
    <property type="match status" value="1"/>
</dbReference>
<dbReference type="STRING" id="332977.SAMN05421740_103643"/>
<dbReference type="GO" id="GO:0016887">
    <property type="term" value="F:ATP hydrolysis activity"/>
    <property type="evidence" value="ECO:0007669"/>
    <property type="project" value="InterPro"/>
</dbReference>
<dbReference type="Pfam" id="PF00403">
    <property type="entry name" value="HMA"/>
    <property type="match status" value="2"/>
</dbReference>
<dbReference type="CDD" id="cd02094">
    <property type="entry name" value="P-type_ATPase_Cu-like"/>
    <property type="match status" value="1"/>
</dbReference>
<dbReference type="SUPFAM" id="SSF81665">
    <property type="entry name" value="Calcium ATPase, transmembrane domain M"/>
    <property type="match status" value="1"/>
</dbReference>
<dbReference type="InterPro" id="IPR036412">
    <property type="entry name" value="HAD-like_sf"/>
</dbReference>